<protein>
    <submittedName>
        <fullName evidence="1">Uncharacterized protein</fullName>
    </submittedName>
</protein>
<reference evidence="1 2" key="3">
    <citation type="journal article" date="2022" name="Microbiol. Spectr.">
        <title>Folding features and dynamics of 3D genome architecture in plant fungal pathogens.</title>
        <authorList>
            <person name="Xia C."/>
        </authorList>
    </citation>
    <scope>NUCLEOTIDE SEQUENCE [LARGE SCALE GENOMIC DNA]</scope>
    <source>
        <strain evidence="1 2">93-210</strain>
    </source>
</reference>
<reference evidence="2" key="1">
    <citation type="journal article" date="2018" name="BMC Genomics">
        <title>Genomic insights into host adaptation between the wheat stripe rust pathogen (Puccinia striiformis f. sp. tritici) and the barley stripe rust pathogen (Puccinia striiformis f. sp. hordei).</title>
        <authorList>
            <person name="Xia C."/>
            <person name="Wang M."/>
            <person name="Yin C."/>
            <person name="Cornejo O.E."/>
            <person name="Hulbert S.H."/>
            <person name="Chen X."/>
        </authorList>
    </citation>
    <scope>NUCLEOTIDE SEQUENCE [LARGE SCALE GENOMIC DNA]</scope>
    <source>
        <strain evidence="2">93-210</strain>
    </source>
</reference>
<keyword evidence="2" id="KW-1185">Reference proteome</keyword>
<dbReference type="EMBL" id="CM045874">
    <property type="protein sequence ID" value="KAI7945203.1"/>
    <property type="molecule type" value="Genomic_DNA"/>
</dbReference>
<proteinExistence type="predicted"/>
<accession>A0ACC0E8Z9</accession>
<evidence type="ECO:0000313" key="1">
    <source>
        <dbReference type="EMBL" id="KAI7945203.1"/>
    </source>
</evidence>
<dbReference type="Proteomes" id="UP001060170">
    <property type="component" value="Chromosome 10"/>
</dbReference>
<gene>
    <name evidence="1" type="ORF">MJO28_010898</name>
</gene>
<comment type="caution">
    <text evidence="1">The sequence shown here is derived from an EMBL/GenBank/DDBJ whole genome shotgun (WGS) entry which is preliminary data.</text>
</comment>
<sequence length="114" mass="12703">MCPGFTFENRIFHPPRFEEVKLLTLILGQTDFLNRQRVIMLCPTSSSSNKSPKNGFILPSVPQRTYCLKLTRIIPSNDIGQQTTQADMASFGPFGRASVKAVKRKVMAGLVEGE</sequence>
<evidence type="ECO:0000313" key="2">
    <source>
        <dbReference type="Proteomes" id="UP001060170"/>
    </source>
</evidence>
<name>A0ACC0E8Z9_9BASI</name>
<reference evidence="2" key="2">
    <citation type="journal article" date="2018" name="Mol. Plant Microbe Interact.">
        <title>Genome sequence resources for the wheat stripe rust pathogen (Puccinia striiformis f. sp. tritici) and the barley stripe rust pathogen (Puccinia striiformis f. sp. hordei).</title>
        <authorList>
            <person name="Xia C."/>
            <person name="Wang M."/>
            <person name="Yin C."/>
            <person name="Cornejo O.E."/>
            <person name="Hulbert S.H."/>
            <person name="Chen X."/>
        </authorList>
    </citation>
    <scope>NUCLEOTIDE SEQUENCE [LARGE SCALE GENOMIC DNA]</scope>
    <source>
        <strain evidence="2">93-210</strain>
    </source>
</reference>
<organism evidence="1 2">
    <name type="scientific">Puccinia striiformis f. sp. tritici</name>
    <dbReference type="NCBI Taxonomy" id="168172"/>
    <lineage>
        <taxon>Eukaryota</taxon>
        <taxon>Fungi</taxon>
        <taxon>Dikarya</taxon>
        <taxon>Basidiomycota</taxon>
        <taxon>Pucciniomycotina</taxon>
        <taxon>Pucciniomycetes</taxon>
        <taxon>Pucciniales</taxon>
        <taxon>Pucciniaceae</taxon>
        <taxon>Puccinia</taxon>
    </lineage>
</organism>